<evidence type="ECO:0000313" key="2">
    <source>
        <dbReference type="EMBL" id="EMA54843.1"/>
    </source>
</evidence>
<feature type="non-terminal residue" evidence="2">
    <location>
        <position position="109"/>
    </location>
</feature>
<proteinExistence type="predicted"/>
<keyword evidence="3" id="KW-1185">Reference proteome</keyword>
<dbReference type="RefSeq" id="WP_007738674.1">
    <property type="nucleotide sequence ID" value="NZ_AOMF01000127.1"/>
</dbReference>
<evidence type="ECO:0000313" key="3">
    <source>
        <dbReference type="Proteomes" id="UP000011680"/>
    </source>
</evidence>
<feature type="region of interest" description="Disordered" evidence="1">
    <location>
        <begin position="1"/>
        <end position="29"/>
    </location>
</feature>
<protein>
    <submittedName>
        <fullName evidence="2">Uncharacterized protein</fullName>
    </submittedName>
</protein>
<gene>
    <name evidence="2" type="ORF">C451_05975</name>
</gene>
<sequence>MEYQDTTSDKTEELSGELDDKPTTFVQPIPHGSGITIHHDQLSVYDQLREIWWDLIGEAGETAEITSYTPQFADEPYPFQFRSKRWKAGTGEDDEYTPFHEYLIYARRD</sequence>
<evidence type="ECO:0000256" key="1">
    <source>
        <dbReference type="SAM" id="MobiDB-lite"/>
    </source>
</evidence>
<accession>M0NB98</accession>
<dbReference type="OrthoDB" id="240669at2157"/>
<reference evidence="2 3" key="1">
    <citation type="journal article" date="2014" name="PLoS Genet.">
        <title>Phylogenetically driven sequencing of extremely halophilic archaea reveals strategies for static and dynamic osmo-response.</title>
        <authorList>
            <person name="Becker E.A."/>
            <person name="Seitzer P.M."/>
            <person name="Tritt A."/>
            <person name="Larsen D."/>
            <person name="Krusor M."/>
            <person name="Yao A.I."/>
            <person name="Wu D."/>
            <person name="Madern D."/>
            <person name="Eisen J.A."/>
            <person name="Darling A.E."/>
            <person name="Facciotti M.T."/>
        </authorList>
    </citation>
    <scope>NUCLEOTIDE SEQUENCE [LARGE SCALE GENOMIC DNA]</scope>
    <source>
        <strain evidence="2 3">JCM 13552</strain>
    </source>
</reference>
<organism evidence="2 3">
    <name type="scientific">Halococcus thailandensis JCM 13552</name>
    <dbReference type="NCBI Taxonomy" id="1227457"/>
    <lineage>
        <taxon>Archaea</taxon>
        <taxon>Methanobacteriati</taxon>
        <taxon>Methanobacteriota</taxon>
        <taxon>Stenosarchaea group</taxon>
        <taxon>Halobacteria</taxon>
        <taxon>Halobacteriales</taxon>
        <taxon>Halococcaceae</taxon>
        <taxon>Halococcus</taxon>
    </lineage>
</organism>
<dbReference type="AlphaFoldDB" id="M0NB98"/>
<dbReference type="EMBL" id="AOMF01000127">
    <property type="protein sequence ID" value="EMA54843.1"/>
    <property type="molecule type" value="Genomic_DNA"/>
</dbReference>
<comment type="caution">
    <text evidence="2">The sequence shown here is derived from an EMBL/GenBank/DDBJ whole genome shotgun (WGS) entry which is preliminary data.</text>
</comment>
<dbReference type="Proteomes" id="UP000011680">
    <property type="component" value="Unassembled WGS sequence"/>
</dbReference>
<feature type="compositionally biased region" description="Basic and acidic residues" evidence="1">
    <location>
        <begin position="7"/>
        <end position="22"/>
    </location>
</feature>
<name>M0NB98_9EURY</name>